<organism evidence="4 5">
    <name type="scientific">Linum tenue</name>
    <dbReference type="NCBI Taxonomy" id="586396"/>
    <lineage>
        <taxon>Eukaryota</taxon>
        <taxon>Viridiplantae</taxon>
        <taxon>Streptophyta</taxon>
        <taxon>Embryophyta</taxon>
        <taxon>Tracheophyta</taxon>
        <taxon>Spermatophyta</taxon>
        <taxon>Magnoliopsida</taxon>
        <taxon>eudicotyledons</taxon>
        <taxon>Gunneridae</taxon>
        <taxon>Pentapetalae</taxon>
        <taxon>rosids</taxon>
        <taxon>fabids</taxon>
        <taxon>Malpighiales</taxon>
        <taxon>Linaceae</taxon>
        <taxon>Linum</taxon>
    </lineage>
</organism>
<evidence type="ECO:0000256" key="2">
    <source>
        <dbReference type="SAM" id="MobiDB-lite"/>
    </source>
</evidence>
<dbReference type="SUPFAM" id="SSF47769">
    <property type="entry name" value="SAM/Pointed domain"/>
    <property type="match status" value="1"/>
</dbReference>
<feature type="compositionally biased region" description="Polar residues" evidence="2">
    <location>
        <begin position="79"/>
        <end position="89"/>
    </location>
</feature>
<proteinExistence type="predicted"/>
<keyword evidence="5" id="KW-1185">Reference proteome</keyword>
<dbReference type="PANTHER" id="PTHR10627">
    <property type="entry name" value="SCP160"/>
    <property type="match status" value="1"/>
</dbReference>
<evidence type="ECO:0000256" key="1">
    <source>
        <dbReference type="ARBA" id="ARBA00022737"/>
    </source>
</evidence>
<dbReference type="AlphaFoldDB" id="A0AAV0NAW5"/>
<dbReference type="PROSITE" id="PS50105">
    <property type="entry name" value="SAM_DOMAIN"/>
    <property type="match status" value="1"/>
</dbReference>
<reference evidence="4" key="1">
    <citation type="submission" date="2022-08" db="EMBL/GenBank/DDBJ databases">
        <authorList>
            <person name="Gutierrez-Valencia J."/>
        </authorList>
    </citation>
    <scope>NUCLEOTIDE SEQUENCE</scope>
</reference>
<dbReference type="Pfam" id="PF00536">
    <property type="entry name" value="SAM_1"/>
    <property type="match status" value="1"/>
</dbReference>
<dbReference type="Gene3D" id="1.10.150.50">
    <property type="entry name" value="Transcription Factor, Ets-1"/>
    <property type="match status" value="1"/>
</dbReference>
<comment type="caution">
    <text evidence="4">The sequence shown here is derived from an EMBL/GenBank/DDBJ whole genome shotgun (WGS) entry which is preliminary data.</text>
</comment>
<evidence type="ECO:0000313" key="5">
    <source>
        <dbReference type="Proteomes" id="UP001154282"/>
    </source>
</evidence>
<evidence type="ECO:0000313" key="4">
    <source>
        <dbReference type="EMBL" id="CAI0455577.1"/>
    </source>
</evidence>
<dbReference type="PANTHER" id="PTHR10627:SF74">
    <property type="entry name" value="OS08G0526500 PROTEIN"/>
    <property type="match status" value="1"/>
</dbReference>
<dbReference type="SMART" id="SM00454">
    <property type="entry name" value="SAM"/>
    <property type="match status" value="1"/>
</dbReference>
<feature type="compositionally biased region" description="Low complexity" evidence="2">
    <location>
        <begin position="50"/>
        <end position="61"/>
    </location>
</feature>
<evidence type="ECO:0000259" key="3">
    <source>
        <dbReference type="PROSITE" id="PS50105"/>
    </source>
</evidence>
<feature type="compositionally biased region" description="Basic and acidic residues" evidence="2">
    <location>
        <begin position="96"/>
        <end position="106"/>
    </location>
</feature>
<keyword evidence="1" id="KW-0677">Repeat</keyword>
<protein>
    <recommendedName>
        <fullName evidence="3">SAM domain-containing protein</fullName>
    </recommendedName>
</protein>
<feature type="region of interest" description="Disordered" evidence="2">
    <location>
        <begin position="22"/>
        <end position="119"/>
    </location>
</feature>
<dbReference type="Proteomes" id="UP001154282">
    <property type="component" value="Unassembled WGS sequence"/>
</dbReference>
<dbReference type="EMBL" id="CAMGYJ010000008">
    <property type="protein sequence ID" value="CAI0455577.1"/>
    <property type="molecule type" value="Genomic_DNA"/>
</dbReference>
<dbReference type="CDD" id="cd09487">
    <property type="entry name" value="SAM_superfamily"/>
    <property type="match status" value="1"/>
</dbReference>
<sequence length="252" mass="27784">MHEGSRIASNDLRLKLIRKRQLKRSHDAGKYSQKIAVHPTSSRSSEAPMSYRTPSRPSSSSQYNDLRPPTYPEEYASGNGITYSSQFTVGGSRRARSPDRISRPTRELSPPRISSQAQRIAPLRAGDLSSSENLIRNVGVQNAPPPRSWLTGSSPLIPVKHAPPQTSCAAVPRVAHTLGTTQHISQKLHEHVTVADFLHSLELGKYCISFQAEEVDMAVLKQMGEKDLKDMGIPMGPRKKILLALLPPPKKS</sequence>
<feature type="domain" description="SAM" evidence="3">
    <location>
        <begin position="193"/>
        <end position="252"/>
    </location>
</feature>
<dbReference type="InterPro" id="IPR001660">
    <property type="entry name" value="SAM"/>
</dbReference>
<dbReference type="InterPro" id="IPR013761">
    <property type="entry name" value="SAM/pointed_sf"/>
</dbReference>
<name>A0AAV0NAW5_9ROSI</name>
<accession>A0AAV0NAW5</accession>
<gene>
    <name evidence="4" type="ORF">LITE_LOCUS32391</name>
</gene>